<evidence type="ECO:0000313" key="2">
    <source>
        <dbReference type="Proteomes" id="UP001186974"/>
    </source>
</evidence>
<comment type="caution">
    <text evidence="1">The sequence shown here is derived from an EMBL/GenBank/DDBJ whole genome shotgun (WGS) entry which is preliminary data.</text>
</comment>
<name>A0ACC3DPC8_9PEZI</name>
<keyword evidence="2" id="KW-1185">Reference proteome</keyword>
<gene>
    <name evidence="1" type="ORF">LTS18_007518</name>
</gene>
<dbReference type="EMBL" id="JAWDJW010001899">
    <property type="protein sequence ID" value="KAK3078432.1"/>
    <property type="molecule type" value="Genomic_DNA"/>
</dbReference>
<protein>
    <submittedName>
        <fullName evidence="1">Uncharacterized protein</fullName>
    </submittedName>
</protein>
<sequence>MNLHNQLPILLILLFISSSLEVVVLASTQSYLHHLSTCETVFTIQDIHLKIFYLFPTPARLWLVQDHVSAGAAFTALTIGSLGLVALFPQQQQQHLHKIELQHRQPETSELPHPQKLSTLFSVWTLLTIPSFLLTTGAHVFTLVLAIITSSSTFSLSSSSAIQNKHFELYQWTPETWFRALLRSLRFVHEAQREEMVWRVRVMEVGRWNLVVMSVLGVAVMWVGIGLLRAGRRKMVGMKSGGWKDEKEMLTEEAKYAAVSCYRNRGVECGRG</sequence>
<organism evidence="1 2">
    <name type="scientific">Coniosporium uncinatum</name>
    <dbReference type="NCBI Taxonomy" id="93489"/>
    <lineage>
        <taxon>Eukaryota</taxon>
        <taxon>Fungi</taxon>
        <taxon>Dikarya</taxon>
        <taxon>Ascomycota</taxon>
        <taxon>Pezizomycotina</taxon>
        <taxon>Dothideomycetes</taxon>
        <taxon>Dothideomycetes incertae sedis</taxon>
        <taxon>Coniosporium</taxon>
    </lineage>
</organism>
<accession>A0ACC3DPC8</accession>
<proteinExistence type="predicted"/>
<dbReference type="Proteomes" id="UP001186974">
    <property type="component" value="Unassembled WGS sequence"/>
</dbReference>
<reference evidence="1" key="1">
    <citation type="submission" date="2024-09" db="EMBL/GenBank/DDBJ databases">
        <title>Black Yeasts Isolated from many extreme environments.</title>
        <authorList>
            <person name="Coleine C."/>
            <person name="Stajich J.E."/>
            <person name="Selbmann L."/>
        </authorList>
    </citation>
    <scope>NUCLEOTIDE SEQUENCE</scope>
    <source>
        <strain evidence="1">CCFEE 5737</strain>
    </source>
</reference>
<evidence type="ECO:0000313" key="1">
    <source>
        <dbReference type="EMBL" id="KAK3078432.1"/>
    </source>
</evidence>